<accession>A0A062XQG1</accession>
<name>A0A062XQG1_9BACT</name>
<keyword evidence="2" id="KW-1185">Reference proteome</keyword>
<evidence type="ECO:0000313" key="1">
    <source>
        <dbReference type="EMBL" id="KDA53028.1"/>
    </source>
</evidence>
<organism evidence="1 2">
    <name type="scientific">Thermoanaerobaculum aquaticum</name>
    <dbReference type="NCBI Taxonomy" id="1312852"/>
    <lineage>
        <taxon>Bacteria</taxon>
        <taxon>Pseudomonadati</taxon>
        <taxon>Acidobacteriota</taxon>
        <taxon>Thermoanaerobaculia</taxon>
        <taxon>Thermoanaerobaculales</taxon>
        <taxon>Thermoanaerobaculaceae</taxon>
        <taxon>Thermoanaerobaculum</taxon>
    </lineage>
</organism>
<dbReference type="STRING" id="1312852.EG19_07905"/>
<comment type="caution">
    <text evidence="1">The sequence shown here is derived from an EMBL/GenBank/DDBJ whole genome shotgun (WGS) entry which is preliminary data.</text>
</comment>
<evidence type="ECO:0000313" key="2">
    <source>
        <dbReference type="Proteomes" id="UP000027284"/>
    </source>
</evidence>
<dbReference type="EMBL" id="JMFG01000035">
    <property type="protein sequence ID" value="KDA53028.1"/>
    <property type="molecule type" value="Genomic_DNA"/>
</dbReference>
<gene>
    <name evidence="1" type="ORF">EG19_07905</name>
</gene>
<reference evidence="1 2" key="1">
    <citation type="submission" date="2014-04" db="EMBL/GenBank/DDBJ databases">
        <title>The Genome Sequence of Thermoanaerobaculum aquaticum MP-01, The First Cultivated Group 23 Acidobacterium.</title>
        <authorList>
            <person name="Stamps B.W."/>
            <person name="Losey N.A."/>
            <person name="Lawson P.A."/>
            <person name="Stevenson B.S."/>
        </authorList>
    </citation>
    <scope>NUCLEOTIDE SEQUENCE [LARGE SCALE GENOMIC DNA]</scope>
    <source>
        <strain evidence="1 2">MP-01</strain>
    </source>
</reference>
<dbReference type="AlphaFoldDB" id="A0A062XQG1"/>
<proteinExistence type="predicted"/>
<protein>
    <submittedName>
        <fullName evidence="1">Uncharacterized protein</fullName>
    </submittedName>
</protein>
<dbReference type="Proteomes" id="UP000027284">
    <property type="component" value="Unassembled WGS sequence"/>
</dbReference>
<sequence length="94" mass="11245">MTQFQLSWSFFWRQTPEGKKRFLITQRLFVVRMNLIQQFQKVHESGQLDPLTGILPKFRQTVAIAGKRMDQFRFFPKMHFGRPMPEFLRVLGAV</sequence>